<keyword evidence="1 5" id="KW-0489">Methyltransferase</keyword>
<dbReference type="CDD" id="cd02440">
    <property type="entry name" value="AdoMet_MTases"/>
    <property type="match status" value="1"/>
</dbReference>
<dbReference type="GO" id="GO:0102559">
    <property type="term" value="F:peptide chain release factor N(5)-glutamine methyltransferase activity"/>
    <property type="evidence" value="ECO:0007669"/>
    <property type="project" value="UniProtKB-EC"/>
</dbReference>
<comment type="caution">
    <text evidence="8">The sequence shown here is derived from an EMBL/GenBank/DDBJ whole genome shotgun (WGS) entry which is preliminary data.</text>
</comment>
<dbReference type="InterPro" id="IPR002052">
    <property type="entry name" value="DNA_methylase_N6_adenine_CS"/>
</dbReference>
<dbReference type="EC" id="2.1.1.297" evidence="5"/>
<dbReference type="NCBIfam" id="TIGR03534">
    <property type="entry name" value="RF_mod_PrmC"/>
    <property type="match status" value="1"/>
</dbReference>
<dbReference type="InterPro" id="IPR004556">
    <property type="entry name" value="HemK-like"/>
</dbReference>
<dbReference type="EMBL" id="WTYT01000002">
    <property type="protein sequence ID" value="MXO65449.1"/>
    <property type="molecule type" value="Genomic_DNA"/>
</dbReference>
<feature type="binding site" evidence="5">
    <location>
        <begin position="114"/>
        <end position="118"/>
    </location>
    <ligand>
        <name>S-adenosyl-L-methionine</name>
        <dbReference type="ChEBI" id="CHEBI:59789"/>
    </ligand>
</feature>
<evidence type="ECO:0000313" key="8">
    <source>
        <dbReference type="EMBL" id="MXO65449.1"/>
    </source>
</evidence>
<dbReference type="InterPro" id="IPR019874">
    <property type="entry name" value="RF_methyltr_PrmC"/>
</dbReference>
<evidence type="ECO:0000256" key="2">
    <source>
        <dbReference type="ARBA" id="ARBA00022679"/>
    </source>
</evidence>
<proteinExistence type="inferred from homology"/>
<dbReference type="PROSITE" id="PS00092">
    <property type="entry name" value="N6_MTASE"/>
    <property type="match status" value="1"/>
</dbReference>
<keyword evidence="3 5" id="KW-0949">S-adenosyl-L-methionine</keyword>
<dbReference type="InterPro" id="IPR029063">
    <property type="entry name" value="SAM-dependent_MTases_sf"/>
</dbReference>
<feature type="binding site" evidence="5">
    <location>
        <position position="166"/>
    </location>
    <ligand>
        <name>S-adenosyl-L-methionine</name>
        <dbReference type="ChEBI" id="CHEBI:59789"/>
    </ligand>
</feature>
<feature type="binding site" evidence="5">
    <location>
        <position position="137"/>
    </location>
    <ligand>
        <name>S-adenosyl-L-methionine</name>
        <dbReference type="ChEBI" id="CHEBI:59789"/>
    </ligand>
</feature>
<dbReference type="PANTHER" id="PTHR18895">
    <property type="entry name" value="HEMK METHYLTRANSFERASE"/>
    <property type="match status" value="1"/>
</dbReference>
<protein>
    <recommendedName>
        <fullName evidence="5">Release factor glutamine methyltransferase</fullName>
        <shortName evidence="5">RF MTase</shortName>
        <ecNumber evidence="5">2.1.1.297</ecNumber>
    </recommendedName>
    <alternativeName>
        <fullName evidence="5">N5-glutamine methyltransferase PrmC</fullName>
    </alternativeName>
    <alternativeName>
        <fullName evidence="5">Protein-(glutamine-N5) MTase PrmC</fullName>
    </alternativeName>
    <alternativeName>
        <fullName evidence="5">Protein-glutamine N-methyltransferase PrmC</fullName>
    </alternativeName>
</protein>
<dbReference type="PANTHER" id="PTHR18895:SF74">
    <property type="entry name" value="MTRF1L RELEASE FACTOR GLUTAMINE METHYLTRANSFERASE"/>
    <property type="match status" value="1"/>
</dbReference>
<comment type="catalytic activity">
    <reaction evidence="4 5">
        <text>L-glutaminyl-[peptide chain release factor] + S-adenosyl-L-methionine = N(5)-methyl-L-glutaminyl-[peptide chain release factor] + S-adenosyl-L-homocysteine + H(+)</text>
        <dbReference type="Rhea" id="RHEA:42896"/>
        <dbReference type="Rhea" id="RHEA-COMP:10271"/>
        <dbReference type="Rhea" id="RHEA-COMP:10272"/>
        <dbReference type="ChEBI" id="CHEBI:15378"/>
        <dbReference type="ChEBI" id="CHEBI:30011"/>
        <dbReference type="ChEBI" id="CHEBI:57856"/>
        <dbReference type="ChEBI" id="CHEBI:59789"/>
        <dbReference type="ChEBI" id="CHEBI:61891"/>
        <dbReference type="EC" id="2.1.1.297"/>
    </reaction>
</comment>
<feature type="domain" description="Release factor glutamine methyltransferase N-terminal" evidence="7">
    <location>
        <begin position="5"/>
        <end position="69"/>
    </location>
</feature>
<evidence type="ECO:0000259" key="6">
    <source>
        <dbReference type="Pfam" id="PF05175"/>
    </source>
</evidence>
<sequence length="283" mass="30368">MRVSEALREATRRLTPDSDTARLDAEWLMAHALGISRSAMLLSAADRDAPANFDGLVERRARGEPLAYICETQDFYGRCFRVSPAVLIPRSDSESVVEAALDHAPNQGRILDCGVGSGALLLTMLAEKPQLNGIGIDRSGQALEIAAGNAKALNLAQRVQLEQRDWTKPGWQSDLGQFDCIIANPPYVEIGAQLDASVRDFEPAGALFAGPDGLDDYRCLIPQLPDMLTANGVVILEIGASQAAEVSKIAEQTGFATKVCHDLAGRSRALILRFPLGKSDASV</sequence>
<evidence type="ECO:0000256" key="3">
    <source>
        <dbReference type="ARBA" id="ARBA00022691"/>
    </source>
</evidence>
<evidence type="ECO:0000313" key="9">
    <source>
        <dbReference type="Proteomes" id="UP000438476"/>
    </source>
</evidence>
<dbReference type="GO" id="GO:0003676">
    <property type="term" value="F:nucleic acid binding"/>
    <property type="evidence" value="ECO:0007669"/>
    <property type="project" value="InterPro"/>
</dbReference>
<comment type="function">
    <text evidence="5">Methylates the class 1 translation termination release factors RF1/PrfA and RF2/PrfB on the glutamine residue of the universally conserved GGQ motif.</text>
</comment>
<organism evidence="8 9">
    <name type="scientific">Altericroceibacterium endophyticum</name>
    <dbReference type="NCBI Taxonomy" id="1808508"/>
    <lineage>
        <taxon>Bacteria</taxon>
        <taxon>Pseudomonadati</taxon>
        <taxon>Pseudomonadota</taxon>
        <taxon>Alphaproteobacteria</taxon>
        <taxon>Sphingomonadales</taxon>
        <taxon>Erythrobacteraceae</taxon>
        <taxon>Altericroceibacterium</taxon>
    </lineage>
</organism>
<keyword evidence="2 5" id="KW-0808">Transferase</keyword>
<evidence type="ECO:0000256" key="4">
    <source>
        <dbReference type="ARBA" id="ARBA00048391"/>
    </source>
</evidence>
<dbReference type="NCBIfam" id="TIGR00536">
    <property type="entry name" value="hemK_fam"/>
    <property type="match status" value="1"/>
</dbReference>
<dbReference type="OrthoDB" id="9800643at2"/>
<feature type="domain" description="Methyltransferase small" evidence="6">
    <location>
        <begin position="102"/>
        <end position="192"/>
    </location>
</feature>
<keyword evidence="9" id="KW-1185">Reference proteome</keyword>
<dbReference type="Proteomes" id="UP000438476">
    <property type="component" value="Unassembled WGS sequence"/>
</dbReference>
<gene>
    <name evidence="5 8" type="primary">prmC</name>
    <name evidence="8" type="ORF">GRI91_06755</name>
</gene>
<accession>A0A6I4T4X3</accession>
<dbReference type="Pfam" id="PF05175">
    <property type="entry name" value="MTS"/>
    <property type="match status" value="1"/>
</dbReference>
<feature type="binding site" evidence="5">
    <location>
        <position position="184"/>
    </location>
    <ligand>
        <name>S-adenosyl-L-methionine</name>
        <dbReference type="ChEBI" id="CHEBI:59789"/>
    </ligand>
</feature>
<dbReference type="InterPro" id="IPR007848">
    <property type="entry name" value="Small_mtfrase_dom"/>
</dbReference>
<dbReference type="InterPro" id="IPR040758">
    <property type="entry name" value="PrmC_N"/>
</dbReference>
<dbReference type="GO" id="GO:0032259">
    <property type="term" value="P:methylation"/>
    <property type="evidence" value="ECO:0007669"/>
    <property type="project" value="UniProtKB-KW"/>
</dbReference>
<dbReference type="HAMAP" id="MF_02126">
    <property type="entry name" value="RF_methyltr_PrmC"/>
    <property type="match status" value="1"/>
</dbReference>
<evidence type="ECO:0000259" key="7">
    <source>
        <dbReference type="Pfam" id="PF17827"/>
    </source>
</evidence>
<dbReference type="AlphaFoldDB" id="A0A6I4T4X3"/>
<dbReference type="Pfam" id="PF17827">
    <property type="entry name" value="PrmC_N"/>
    <property type="match status" value="1"/>
</dbReference>
<dbReference type="Gene3D" id="3.40.50.150">
    <property type="entry name" value="Vaccinia Virus protein VP39"/>
    <property type="match status" value="1"/>
</dbReference>
<evidence type="ECO:0000256" key="1">
    <source>
        <dbReference type="ARBA" id="ARBA00022603"/>
    </source>
</evidence>
<name>A0A6I4T4X3_9SPHN</name>
<dbReference type="InterPro" id="IPR050320">
    <property type="entry name" value="N5-glutamine_MTase"/>
</dbReference>
<dbReference type="SUPFAM" id="SSF53335">
    <property type="entry name" value="S-adenosyl-L-methionine-dependent methyltransferases"/>
    <property type="match status" value="1"/>
</dbReference>
<feature type="binding site" evidence="5">
    <location>
        <begin position="184"/>
        <end position="187"/>
    </location>
    <ligand>
        <name>substrate</name>
    </ligand>
</feature>
<reference evidence="8 9" key="1">
    <citation type="submission" date="2019-12" db="EMBL/GenBank/DDBJ databases">
        <title>Genomic-based taxomic classification of the family Erythrobacteraceae.</title>
        <authorList>
            <person name="Xu L."/>
        </authorList>
    </citation>
    <scope>NUCLEOTIDE SEQUENCE [LARGE SCALE GENOMIC DNA]</scope>
    <source>
        <strain evidence="8 9">LMG 29518</strain>
    </source>
</reference>
<dbReference type="RefSeq" id="WP_160735843.1">
    <property type="nucleotide sequence ID" value="NZ_WTYT01000002.1"/>
</dbReference>
<dbReference type="Gene3D" id="1.10.8.10">
    <property type="entry name" value="DNA helicase RuvA subunit, C-terminal domain"/>
    <property type="match status" value="1"/>
</dbReference>
<evidence type="ECO:0000256" key="5">
    <source>
        <dbReference type="HAMAP-Rule" id="MF_02126"/>
    </source>
</evidence>
<comment type="similarity">
    <text evidence="5">Belongs to the protein N5-glutamine methyltransferase family. PrmC subfamily.</text>
</comment>